<evidence type="ECO:0000313" key="1">
    <source>
        <dbReference type="EMBL" id="BDS08037.1"/>
    </source>
</evidence>
<name>A0AAT9FPY1_9BACT</name>
<proteinExistence type="predicted"/>
<organism evidence="1">
    <name type="scientific">Oceaniferula spumae</name>
    <dbReference type="NCBI Taxonomy" id="2979115"/>
    <lineage>
        <taxon>Bacteria</taxon>
        <taxon>Pseudomonadati</taxon>
        <taxon>Verrucomicrobiota</taxon>
        <taxon>Verrucomicrobiia</taxon>
        <taxon>Verrucomicrobiales</taxon>
        <taxon>Verrucomicrobiaceae</taxon>
        <taxon>Oceaniferula</taxon>
    </lineage>
</organism>
<sequence length="33" mass="3825">MTLIVAVMIWFLINYIVKNESQPFAQPGLTEEE</sequence>
<protein>
    <recommendedName>
        <fullName evidence="2">CcoQ/FixQ family Cbb3-type cytochrome c oxidase assembly chaperone</fullName>
    </recommendedName>
</protein>
<dbReference type="EMBL" id="AP026866">
    <property type="protein sequence ID" value="BDS08037.1"/>
    <property type="molecule type" value="Genomic_DNA"/>
</dbReference>
<dbReference type="KEGG" id="osu:NT6N_30770"/>
<dbReference type="AlphaFoldDB" id="A0AAT9FPY1"/>
<accession>A0AAT9FPY1</accession>
<evidence type="ECO:0008006" key="2">
    <source>
        <dbReference type="Google" id="ProtNLM"/>
    </source>
</evidence>
<gene>
    <name evidence="1" type="ORF">NT6N_30770</name>
</gene>
<reference evidence="1" key="1">
    <citation type="submission" date="2024-07" db="EMBL/GenBank/DDBJ databases">
        <title>Complete genome sequence of Verrucomicrobiaceae bacterium NT6N.</title>
        <authorList>
            <person name="Huang C."/>
            <person name="Takami H."/>
            <person name="Hamasaki K."/>
        </authorList>
    </citation>
    <scope>NUCLEOTIDE SEQUENCE</scope>
    <source>
        <strain evidence="1">NT6N</strain>
    </source>
</reference>